<dbReference type="InterPro" id="IPR043502">
    <property type="entry name" value="DNA/RNA_pol_sf"/>
</dbReference>
<name>A0A5B6X2Y4_9ROSI</name>
<dbReference type="Pfam" id="PF08284">
    <property type="entry name" value="RVP_2"/>
    <property type="match status" value="1"/>
</dbReference>
<dbReference type="InterPro" id="IPR043128">
    <property type="entry name" value="Rev_trsase/Diguanyl_cyclase"/>
</dbReference>
<dbReference type="AlphaFoldDB" id="A0A5B6X2Y4"/>
<dbReference type="GO" id="GO:0003964">
    <property type="term" value="F:RNA-directed DNA polymerase activity"/>
    <property type="evidence" value="ECO:0007669"/>
    <property type="project" value="UniProtKB-KW"/>
</dbReference>
<dbReference type="SUPFAM" id="SSF50630">
    <property type="entry name" value="Acid proteases"/>
    <property type="match status" value="1"/>
</dbReference>
<dbReference type="Gene3D" id="2.40.70.10">
    <property type="entry name" value="Acid Proteases"/>
    <property type="match status" value="1"/>
</dbReference>
<keyword evidence="2" id="KW-0695">RNA-directed DNA polymerase</keyword>
<dbReference type="InterPro" id="IPR021109">
    <property type="entry name" value="Peptidase_aspartic_dom_sf"/>
</dbReference>
<organism evidence="2 3">
    <name type="scientific">Gossypium australe</name>
    <dbReference type="NCBI Taxonomy" id="47621"/>
    <lineage>
        <taxon>Eukaryota</taxon>
        <taxon>Viridiplantae</taxon>
        <taxon>Streptophyta</taxon>
        <taxon>Embryophyta</taxon>
        <taxon>Tracheophyta</taxon>
        <taxon>Spermatophyta</taxon>
        <taxon>Magnoliopsida</taxon>
        <taxon>eudicotyledons</taxon>
        <taxon>Gunneridae</taxon>
        <taxon>Pentapetalae</taxon>
        <taxon>rosids</taxon>
        <taxon>malvids</taxon>
        <taxon>Malvales</taxon>
        <taxon>Malvaceae</taxon>
        <taxon>Malvoideae</taxon>
        <taxon>Gossypium</taxon>
    </lineage>
</organism>
<keyword evidence="3" id="KW-1185">Reference proteome</keyword>
<comment type="caution">
    <text evidence="2">The sequence shown here is derived from an EMBL/GenBank/DDBJ whole genome shotgun (WGS) entry which is preliminary data.</text>
</comment>
<reference evidence="3" key="1">
    <citation type="journal article" date="2019" name="Plant Biotechnol. J.">
        <title>Genome sequencing of the Australian wild diploid species Gossypium australe highlights disease resistance and delayed gland morphogenesis.</title>
        <authorList>
            <person name="Cai Y."/>
            <person name="Cai X."/>
            <person name="Wang Q."/>
            <person name="Wang P."/>
            <person name="Zhang Y."/>
            <person name="Cai C."/>
            <person name="Xu Y."/>
            <person name="Wang K."/>
            <person name="Zhou Z."/>
            <person name="Wang C."/>
            <person name="Geng S."/>
            <person name="Li B."/>
            <person name="Dong Q."/>
            <person name="Hou Y."/>
            <person name="Wang H."/>
            <person name="Ai P."/>
            <person name="Liu Z."/>
            <person name="Yi F."/>
            <person name="Sun M."/>
            <person name="An G."/>
            <person name="Cheng J."/>
            <person name="Zhang Y."/>
            <person name="Shi Q."/>
            <person name="Xie Y."/>
            <person name="Shi X."/>
            <person name="Chang Y."/>
            <person name="Huang F."/>
            <person name="Chen Y."/>
            <person name="Hong S."/>
            <person name="Mi L."/>
            <person name="Sun Q."/>
            <person name="Zhang L."/>
            <person name="Zhou B."/>
            <person name="Peng R."/>
            <person name="Zhang X."/>
            <person name="Liu F."/>
        </authorList>
    </citation>
    <scope>NUCLEOTIDE SEQUENCE [LARGE SCALE GENOMIC DNA]</scope>
    <source>
        <strain evidence="3">cv. PA1801</strain>
    </source>
</reference>
<dbReference type="InterPro" id="IPR053134">
    <property type="entry name" value="RNA-dir_DNA_polymerase"/>
</dbReference>
<evidence type="ECO:0000313" key="3">
    <source>
        <dbReference type="Proteomes" id="UP000325315"/>
    </source>
</evidence>
<protein>
    <submittedName>
        <fullName evidence="2">Reverse transcriptase</fullName>
    </submittedName>
</protein>
<sequence>MSSKSTPRDQAARFEGRAPARTYAIRAREEASSPDVITGTFSLHDTNVVALIDLGSTYPYIFLKLVSSMSMPVESTEFVTKVSNSLGKSVLVVNVCKDCPLMIRGHYFKTNPMLLPFDEFDIILGMDWLTTHDVTVNCGKKHIELRCENGDTLRVELDEQDRLPVMISHMFAQRYVRKGYEAYLAFVMNAKETELKIEPVPMVCKYPDVFPEESPGLSPVREVEFGIELVPVLFLKKKDGSMRFYAFWLNICPYCVYGFNEPYISAYLDKFVVVFIDDILIYSRDEHEHAEHLRTILQILQDNQLYAKFSKSEFWLKEVCFLGHIISGDGIQVDPSKISTIVDWKPSKNVSELVIDYHPGKANVVVDALSRKSLFVLRAMNTRVTLSDDGSILAELMARSMFLQEIYEAQKDDSDLQAKRV</sequence>
<keyword evidence="2" id="KW-0548">Nucleotidyltransferase</keyword>
<feature type="domain" description="Reverse transcriptase" evidence="1">
    <location>
        <begin position="255"/>
        <end position="326"/>
    </location>
</feature>
<accession>A0A5B6X2Y4</accession>
<dbReference type="SUPFAM" id="SSF56672">
    <property type="entry name" value="DNA/RNA polymerases"/>
    <property type="match status" value="1"/>
</dbReference>
<dbReference type="PANTHER" id="PTHR24559:SF444">
    <property type="entry name" value="REVERSE TRANSCRIPTASE DOMAIN-CONTAINING PROTEIN"/>
    <property type="match status" value="1"/>
</dbReference>
<dbReference type="OrthoDB" id="851428at2759"/>
<dbReference type="Gene3D" id="3.30.70.270">
    <property type="match status" value="1"/>
</dbReference>
<dbReference type="Proteomes" id="UP000325315">
    <property type="component" value="Unassembled WGS sequence"/>
</dbReference>
<dbReference type="CDD" id="cd00303">
    <property type="entry name" value="retropepsin_like"/>
    <property type="match status" value="1"/>
</dbReference>
<dbReference type="PANTHER" id="PTHR24559">
    <property type="entry name" value="TRANSPOSON TY3-I GAG-POL POLYPROTEIN"/>
    <property type="match status" value="1"/>
</dbReference>
<dbReference type="EMBL" id="SMMG02000001">
    <property type="protein sequence ID" value="KAA3487684.1"/>
    <property type="molecule type" value="Genomic_DNA"/>
</dbReference>
<dbReference type="InterPro" id="IPR000477">
    <property type="entry name" value="RT_dom"/>
</dbReference>
<dbReference type="Pfam" id="PF00078">
    <property type="entry name" value="RVT_1"/>
    <property type="match status" value="1"/>
</dbReference>
<proteinExistence type="predicted"/>
<gene>
    <name evidence="2" type="ORF">EPI10_031498</name>
</gene>
<keyword evidence="2" id="KW-0808">Transferase</keyword>
<evidence type="ECO:0000259" key="1">
    <source>
        <dbReference type="Pfam" id="PF00078"/>
    </source>
</evidence>
<evidence type="ECO:0000313" key="2">
    <source>
        <dbReference type="EMBL" id="KAA3487684.1"/>
    </source>
</evidence>